<evidence type="ECO:0000313" key="3">
    <source>
        <dbReference type="EMBL" id="MDT0552391.1"/>
    </source>
</evidence>
<evidence type="ECO:0000259" key="2">
    <source>
        <dbReference type="PROSITE" id="PS51178"/>
    </source>
</evidence>
<evidence type="ECO:0000313" key="4">
    <source>
        <dbReference type="Proteomes" id="UP001252186"/>
    </source>
</evidence>
<keyword evidence="4" id="KW-1185">Reference proteome</keyword>
<dbReference type="Proteomes" id="UP001252186">
    <property type="component" value="Unassembled WGS sequence"/>
</dbReference>
<keyword evidence="1" id="KW-0812">Transmembrane</keyword>
<feature type="transmembrane region" description="Helical" evidence="1">
    <location>
        <begin position="12"/>
        <end position="34"/>
    </location>
</feature>
<feature type="domain" description="PASTA" evidence="2">
    <location>
        <begin position="40"/>
        <end position="108"/>
    </location>
</feature>
<dbReference type="SMART" id="SM00740">
    <property type="entry name" value="PASTA"/>
    <property type="match status" value="2"/>
</dbReference>
<keyword evidence="1" id="KW-0472">Membrane</keyword>
<accession>A0ABU2Y2J0</accession>
<dbReference type="CDD" id="cd06577">
    <property type="entry name" value="PASTA_pknB"/>
    <property type="match status" value="2"/>
</dbReference>
<name>A0ABU2Y2J0_9FLAO</name>
<sequence>MSLLNFIKSKTFIKQLIFAGIASIILIFVLIKWLNISTNHDQKIQVPELSKMSISQAEMQLKELNLRLEIIDSSNYNPSYPPLSIIEQNPEAGDFVKEKRRIYLKINRATYKDIEMPNVLQKTRRNAEVTLKAVGLRVGDSPEYVKDIALDVVRGIIYKGKEIKVGDKLPKNSVVNLKLGDGKGRARR</sequence>
<dbReference type="EMBL" id="JAVRHV010000001">
    <property type="protein sequence ID" value="MDT0552391.1"/>
    <property type="molecule type" value="Genomic_DNA"/>
</dbReference>
<dbReference type="InterPro" id="IPR005543">
    <property type="entry name" value="PASTA_dom"/>
</dbReference>
<evidence type="ECO:0000256" key="1">
    <source>
        <dbReference type="SAM" id="Phobius"/>
    </source>
</evidence>
<protein>
    <submittedName>
        <fullName evidence="3">PASTA domain-containing protein</fullName>
    </submittedName>
</protein>
<organism evidence="3 4">
    <name type="scientific">Urechidicola vernalis</name>
    <dbReference type="NCBI Taxonomy" id="3075600"/>
    <lineage>
        <taxon>Bacteria</taxon>
        <taxon>Pseudomonadati</taxon>
        <taxon>Bacteroidota</taxon>
        <taxon>Flavobacteriia</taxon>
        <taxon>Flavobacteriales</taxon>
        <taxon>Flavobacteriaceae</taxon>
        <taxon>Urechidicola</taxon>
    </lineage>
</organism>
<gene>
    <name evidence="3" type="ORF">RM519_03950</name>
</gene>
<dbReference type="PROSITE" id="PS51178">
    <property type="entry name" value="PASTA"/>
    <property type="match status" value="1"/>
</dbReference>
<dbReference type="Pfam" id="PF03793">
    <property type="entry name" value="PASTA"/>
    <property type="match status" value="1"/>
</dbReference>
<comment type="caution">
    <text evidence="3">The sequence shown here is derived from an EMBL/GenBank/DDBJ whole genome shotgun (WGS) entry which is preliminary data.</text>
</comment>
<keyword evidence="1" id="KW-1133">Transmembrane helix</keyword>
<dbReference type="Gene3D" id="3.30.10.20">
    <property type="match status" value="2"/>
</dbReference>
<dbReference type="RefSeq" id="WP_311592251.1">
    <property type="nucleotide sequence ID" value="NZ_JAVRHV010000001.1"/>
</dbReference>
<proteinExistence type="predicted"/>
<reference evidence="3 4" key="1">
    <citation type="submission" date="2023-09" db="EMBL/GenBank/DDBJ databases">
        <authorList>
            <person name="Rey-Velasco X."/>
        </authorList>
    </citation>
    <scope>NUCLEOTIDE SEQUENCE [LARGE SCALE GENOMIC DNA]</scope>
    <source>
        <strain evidence="3 4">P050</strain>
    </source>
</reference>